<evidence type="ECO:0000256" key="1">
    <source>
        <dbReference type="ARBA" id="ARBA00006139"/>
    </source>
</evidence>
<reference evidence="11" key="2">
    <citation type="journal article" date="2021" name="Microbiome">
        <title>Successional dynamics and alternative stable states in a saline activated sludge microbial community over 9 years.</title>
        <authorList>
            <person name="Wang Y."/>
            <person name="Ye J."/>
            <person name="Ju F."/>
            <person name="Liu L."/>
            <person name="Boyd J.A."/>
            <person name="Deng Y."/>
            <person name="Parks D.H."/>
            <person name="Jiang X."/>
            <person name="Yin X."/>
            <person name="Woodcroft B.J."/>
            <person name="Tyson G.W."/>
            <person name="Hugenholtz P."/>
            <person name="Polz M.F."/>
            <person name="Zhang T."/>
        </authorList>
    </citation>
    <scope>NUCLEOTIDE SEQUENCE</scope>
    <source>
        <strain evidence="11">HKST-UBA15</strain>
    </source>
</reference>
<feature type="transmembrane region" description="Helical" evidence="9">
    <location>
        <begin position="108"/>
        <end position="126"/>
    </location>
</feature>
<dbReference type="GO" id="GO:0005886">
    <property type="term" value="C:plasma membrane"/>
    <property type="evidence" value="ECO:0007669"/>
    <property type="project" value="UniProtKB-SubCell"/>
</dbReference>
<comment type="subcellular location">
    <subcellularLocation>
        <location evidence="9">Cell membrane</location>
        <topology evidence="9">Multi-pass membrane protein</topology>
    </subcellularLocation>
</comment>
<evidence type="ECO:0000256" key="2">
    <source>
        <dbReference type="ARBA" id="ARBA00022475"/>
    </source>
</evidence>
<keyword evidence="8 9" id="KW-0472">Membrane</keyword>
<feature type="transmembrane region" description="Helical" evidence="9">
    <location>
        <begin position="40"/>
        <end position="58"/>
    </location>
</feature>
<keyword evidence="5 9" id="KW-0064">Aspartyl protease</keyword>
<comment type="function">
    <text evidence="9">This protein specifically catalyzes the removal of signal peptides from prolipoproteins.</text>
</comment>
<dbReference type="EC" id="3.4.23.36" evidence="9"/>
<dbReference type="PANTHER" id="PTHR33695:SF1">
    <property type="entry name" value="LIPOPROTEIN SIGNAL PEPTIDASE"/>
    <property type="match status" value="1"/>
</dbReference>
<comment type="catalytic activity">
    <reaction evidence="9">
        <text>Release of signal peptides from bacterial membrane prolipoproteins. Hydrolyzes -Xaa-Yaa-Zaa-|-(S,diacylglyceryl)Cys-, in which Xaa is hydrophobic (preferably Leu), and Yaa (Ala or Ser) and Zaa (Gly or Ala) have small, neutral side chains.</text>
        <dbReference type="EC" id="3.4.23.36"/>
    </reaction>
</comment>
<evidence type="ECO:0000256" key="8">
    <source>
        <dbReference type="ARBA" id="ARBA00023136"/>
    </source>
</evidence>
<accession>A0A955I880</accession>
<organism evidence="11 12">
    <name type="scientific">Candidatus Dojkabacteria bacterium</name>
    <dbReference type="NCBI Taxonomy" id="2099670"/>
    <lineage>
        <taxon>Bacteria</taxon>
        <taxon>Candidatus Dojkabacteria</taxon>
    </lineage>
</organism>
<feature type="transmembrane region" description="Helical" evidence="9">
    <location>
        <begin position="70"/>
        <end position="88"/>
    </location>
</feature>
<keyword evidence="4 9" id="KW-0812">Transmembrane</keyword>
<evidence type="ECO:0000313" key="11">
    <source>
        <dbReference type="EMBL" id="MCA9379566.1"/>
    </source>
</evidence>
<evidence type="ECO:0000256" key="4">
    <source>
        <dbReference type="ARBA" id="ARBA00022692"/>
    </source>
</evidence>
<keyword evidence="7 9" id="KW-1133">Transmembrane helix</keyword>
<comment type="similarity">
    <text evidence="1 9 10">Belongs to the peptidase A8 family.</text>
</comment>
<dbReference type="HAMAP" id="MF_00161">
    <property type="entry name" value="LspA"/>
    <property type="match status" value="1"/>
</dbReference>
<evidence type="ECO:0000256" key="5">
    <source>
        <dbReference type="ARBA" id="ARBA00022750"/>
    </source>
</evidence>
<evidence type="ECO:0000256" key="7">
    <source>
        <dbReference type="ARBA" id="ARBA00022989"/>
    </source>
</evidence>
<keyword evidence="6 9" id="KW-0378">Hydrolase</keyword>
<dbReference type="GO" id="GO:0006508">
    <property type="term" value="P:proteolysis"/>
    <property type="evidence" value="ECO:0007669"/>
    <property type="project" value="UniProtKB-KW"/>
</dbReference>
<evidence type="ECO:0000256" key="9">
    <source>
        <dbReference type="HAMAP-Rule" id="MF_00161"/>
    </source>
</evidence>
<dbReference type="Pfam" id="PF01252">
    <property type="entry name" value="Peptidase_A8"/>
    <property type="match status" value="1"/>
</dbReference>
<feature type="active site" evidence="9">
    <location>
        <position position="107"/>
    </location>
</feature>
<keyword evidence="3 9" id="KW-0645">Protease</keyword>
<comment type="pathway">
    <text evidence="9">Protein modification; lipoprotein biosynthesis (signal peptide cleavage).</text>
</comment>
<evidence type="ECO:0000256" key="3">
    <source>
        <dbReference type="ARBA" id="ARBA00022670"/>
    </source>
</evidence>
<feature type="active site" evidence="9">
    <location>
        <position position="93"/>
    </location>
</feature>
<evidence type="ECO:0000256" key="10">
    <source>
        <dbReference type="RuleBase" id="RU004181"/>
    </source>
</evidence>
<dbReference type="PRINTS" id="PR00781">
    <property type="entry name" value="LIPOSIGPTASE"/>
</dbReference>
<name>A0A955I880_9BACT</name>
<dbReference type="PANTHER" id="PTHR33695">
    <property type="entry name" value="LIPOPROTEIN SIGNAL PEPTIDASE"/>
    <property type="match status" value="1"/>
</dbReference>
<proteinExistence type="inferred from homology"/>
<dbReference type="InterPro" id="IPR001872">
    <property type="entry name" value="Peptidase_A8"/>
</dbReference>
<dbReference type="GO" id="GO:0004190">
    <property type="term" value="F:aspartic-type endopeptidase activity"/>
    <property type="evidence" value="ECO:0007669"/>
    <property type="project" value="UniProtKB-UniRule"/>
</dbReference>
<comment type="caution">
    <text evidence="9">Lacks conserved residue(s) required for the propagation of feature annotation.</text>
</comment>
<dbReference type="EMBL" id="JAGQLL010000002">
    <property type="protein sequence ID" value="MCA9379566.1"/>
    <property type="molecule type" value="Genomic_DNA"/>
</dbReference>
<protein>
    <recommendedName>
        <fullName evidence="9">Lipoprotein signal peptidase</fullName>
        <ecNumber evidence="9">3.4.23.36</ecNumber>
    </recommendedName>
    <alternativeName>
        <fullName evidence="9">Prolipoprotein signal peptidase</fullName>
    </alternativeName>
    <alternativeName>
        <fullName evidence="9">Signal peptidase II</fullName>
        <shortName evidence="9">SPase II</shortName>
    </alternativeName>
</protein>
<dbReference type="Proteomes" id="UP000745577">
    <property type="component" value="Unassembled WGS sequence"/>
</dbReference>
<sequence length="137" mass="15990">MKIALFILFLVDRGLKFYFINYGSHFLNLGVAFGAISTKPKLVIIIQLFITCLLILYFYRNNLGERVRYFLLAIILGSISNLIDRFMYNGVVDYIDLWIFPKFNLADIMVVLGVLLLIILELNEYFKNLKSRRIPRG</sequence>
<gene>
    <name evidence="9" type="primary">lspA</name>
    <name evidence="11" type="ORF">KC675_00115</name>
</gene>
<comment type="caution">
    <text evidence="11">The sequence shown here is derived from an EMBL/GenBank/DDBJ whole genome shotgun (WGS) entry which is preliminary data.</text>
</comment>
<reference evidence="11" key="1">
    <citation type="submission" date="2020-04" db="EMBL/GenBank/DDBJ databases">
        <authorList>
            <person name="Zhang T."/>
        </authorList>
    </citation>
    <scope>NUCLEOTIDE SEQUENCE</scope>
    <source>
        <strain evidence="11">HKST-UBA15</strain>
    </source>
</reference>
<dbReference type="AlphaFoldDB" id="A0A955I880"/>
<evidence type="ECO:0000313" key="12">
    <source>
        <dbReference type="Proteomes" id="UP000745577"/>
    </source>
</evidence>
<evidence type="ECO:0000256" key="6">
    <source>
        <dbReference type="ARBA" id="ARBA00022801"/>
    </source>
</evidence>
<keyword evidence="2 9" id="KW-1003">Cell membrane</keyword>